<organism evidence="3 4">
    <name type="scientific">Parabacteroides acidifaciens</name>
    <dbReference type="NCBI Taxonomy" id="2290935"/>
    <lineage>
        <taxon>Bacteria</taxon>
        <taxon>Pseudomonadati</taxon>
        <taxon>Bacteroidota</taxon>
        <taxon>Bacteroidia</taxon>
        <taxon>Bacteroidales</taxon>
        <taxon>Tannerellaceae</taxon>
        <taxon>Parabacteroides</taxon>
    </lineage>
</organism>
<dbReference type="EMBL" id="QREV01000066">
    <property type="protein sequence ID" value="RDU47669.1"/>
    <property type="molecule type" value="Genomic_DNA"/>
</dbReference>
<sequence>RIMGWTFSSSLKYKNAQETLEQAIKKSGGPLAGLIHHSDRGIQYTYFAYMDLLTQYGIRVSRTEHGDPLENAVAERINGILKQEWLSLYTFKNEDDIRAVLLPAIEFYNHERPHASNNWLTPDQAYNQKGVLTKKWKNYYPARKAQPLAYI</sequence>
<dbReference type="Pfam" id="PF13683">
    <property type="entry name" value="rve_3"/>
    <property type="match status" value="1"/>
</dbReference>
<reference evidence="2 5" key="2">
    <citation type="submission" date="2020-08" db="EMBL/GenBank/DDBJ databases">
        <title>Genome public.</title>
        <authorList>
            <person name="Liu C."/>
            <person name="Sun Q."/>
        </authorList>
    </citation>
    <scope>NUCLEOTIDE SEQUENCE [LARGE SCALE GENOMIC DNA]</scope>
    <source>
        <strain evidence="2 5">426_9</strain>
    </source>
</reference>
<dbReference type="InterPro" id="IPR050900">
    <property type="entry name" value="Transposase_IS3/IS150/IS904"/>
</dbReference>
<dbReference type="EMBL" id="JACRTI010000066">
    <property type="protein sequence ID" value="MBC8603585.1"/>
    <property type="molecule type" value="Genomic_DNA"/>
</dbReference>
<accession>A0A3D8H9K0</accession>
<feature type="domain" description="Integrase catalytic" evidence="1">
    <location>
        <begin position="1"/>
        <end position="130"/>
    </location>
</feature>
<dbReference type="PANTHER" id="PTHR46889">
    <property type="entry name" value="TRANSPOSASE INSF FOR INSERTION SEQUENCE IS3B-RELATED"/>
    <property type="match status" value="1"/>
</dbReference>
<evidence type="ECO:0000313" key="5">
    <source>
        <dbReference type="Proteomes" id="UP000629596"/>
    </source>
</evidence>
<feature type="non-terminal residue" evidence="3">
    <location>
        <position position="1"/>
    </location>
</feature>
<name>A0A3D8H9K0_9BACT</name>
<protein>
    <submittedName>
        <fullName evidence="2 3">Transposase</fullName>
    </submittedName>
</protein>
<dbReference type="InterPro" id="IPR036397">
    <property type="entry name" value="RNaseH_sf"/>
</dbReference>
<dbReference type="InterPro" id="IPR012337">
    <property type="entry name" value="RNaseH-like_sf"/>
</dbReference>
<dbReference type="Proteomes" id="UP000629596">
    <property type="component" value="Unassembled WGS sequence"/>
</dbReference>
<dbReference type="RefSeq" id="WP_147292146.1">
    <property type="nucleotide sequence ID" value="NZ_JACRTI010000066.1"/>
</dbReference>
<dbReference type="Gene3D" id="3.30.420.10">
    <property type="entry name" value="Ribonuclease H-like superfamily/Ribonuclease H"/>
    <property type="match status" value="1"/>
</dbReference>
<dbReference type="SUPFAM" id="SSF53098">
    <property type="entry name" value="Ribonuclease H-like"/>
    <property type="match status" value="1"/>
</dbReference>
<dbReference type="PROSITE" id="PS50994">
    <property type="entry name" value="INTEGRASE"/>
    <property type="match status" value="1"/>
</dbReference>
<gene>
    <name evidence="3" type="ORF">DWU89_18330</name>
    <name evidence="2" type="ORF">H8784_17890</name>
</gene>
<dbReference type="InterPro" id="IPR001584">
    <property type="entry name" value="Integrase_cat-core"/>
</dbReference>
<reference evidence="3 4" key="1">
    <citation type="submission" date="2018-07" db="EMBL/GenBank/DDBJ databases">
        <title>Parabacteroides acidifaciens nov. sp., isolated from human feces.</title>
        <authorList>
            <person name="Wang Y.J."/>
        </authorList>
    </citation>
    <scope>NUCLEOTIDE SEQUENCE [LARGE SCALE GENOMIC DNA]</scope>
    <source>
        <strain evidence="3 4">426-9</strain>
    </source>
</reference>
<evidence type="ECO:0000313" key="2">
    <source>
        <dbReference type="EMBL" id="MBC8603585.1"/>
    </source>
</evidence>
<dbReference type="PANTHER" id="PTHR46889:SF5">
    <property type="entry name" value="INTEGRASE PROTEIN"/>
    <property type="match status" value="1"/>
</dbReference>
<proteinExistence type="predicted"/>
<keyword evidence="5" id="KW-1185">Reference proteome</keyword>
<dbReference type="AlphaFoldDB" id="A0A3D8H9K0"/>
<dbReference type="GO" id="GO:0003676">
    <property type="term" value="F:nucleic acid binding"/>
    <property type="evidence" value="ECO:0007669"/>
    <property type="project" value="InterPro"/>
</dbReference>
<comment type="caution">
    <text evidence="3">The sequence shown here is derived from an EMBL/GenBank/DDBJ whole genome shotgun (WGS) entry which is preliminary data.</text>
</comment>
<evidence type="ECO:0000313" key="4">
    <source>
        <dbReference type="Proteomes" id="UP000256321"/>
    </source>
</evidence>
<dbReference type="GO" id="GO:0015074">
    <property type="term" value="P:DNA integration"/>
    <property type="evidence" value="ECO:0007669"/>
    <property type="project" value="InterPro"/>
</dbReference>
<evidence type="ECO:0000259" key="1">
    <source>
        <dbReference type="PROSITE" id="PS50994"/>
    </source>
</evidence>
<evidence type="ECO:0000313" key="3">
    <source>
        <dbReference type="EMBL" id="RDU47669.1"/>
    </source>
</evidence>
<dbReference type="Proteomes" id="UP000256321">
    <property type="component" value="Unassembled WGS sequence"/>
</dbReference>